<name>A0AAI8AMU5_MESHY</name>
<proteinExistence type="predicted"/>
<evidence type="ECO:0000256" key="5">
    <source>
        <dbReference type="ARBA" id="ARBA00048391"/>
    </source>
</evidence>
<dbReference type="RefSeq" id="WP_014335486.1">
    <property type="nucleotide sequence ID" value="NC_019552.1"/>
</dbReference>
<dbReference type="Proteomes" id="UP000009399">
    <property type="component" value="Chromosome"/>
</dbReference>
<dbReference type="InterPro" id="IPR004556">
    <property type="entry name" value="HemK-like"/>
</dbReference>
<dbReference type="GO" id="GO:0102559">
    <property type="term" value="F:peptide chain release factor N(5)-glutamine methyltransferase activity"/>
    <property type="evidence" value="ECO:0007669"/>
    <property type="project" value="UniProtKB-EC"/>
</dbReference>
<dbReference type="InterPro" id="IPR019874">
    <property type="entry name" value="RF_methyltr_PrmC"/>
</dbReference>
<evidence type="ECO:0000259" key="6">
    <source>
        <dbReference type="Pfam" id="PF05175"/>
    </source>
</evidence>
<dbReference type="NCBIfam" id="TIGR00536">
    <property type="entry name" value="hemK_fam"/>
    <property type="match status" value="1"/>
</dbReference>
<dbReference type="EMBL" id="CP003914">
    <property type="protein sequence ID" value="AFX74284.1"/>
    <property type="molecule type" value="Genomic_DNA"/>
</dbReference>
<keyword evidence="3" id="KW-0808">Transferase</keyword>
<evidence type="ECO:0000256" key="3">
    <source>
        <dbReference type="ARBA" id="ARBA00022679"/>
    </source>
</evidence>
<organism evidence="7 8">
    <name type="scientific">Mesomycoplasma hyorhinis SK76</name>
    <dbReference type="NCBI Taxonomy" id="1118964"/>
    <lineage>
        <taxon>Bacteria</taxon>
        <taxon>Bacillati</taxon>
        <taxon>Mycoplasmatota</taxon>
        <taxon>Mycoplasmoidales</taxon>
        <taxon>Metamycoplasmataceae</taxon>
        <taxon>Mesomycoplasma</taxon>
    </lineage>
</organism>
<dbReference type="CDD" id="cd02440">
    <property type="entry name" value="AdoMet_MTases"/>
    <property type="match status" value="1"/>
</dbReference>
<keyword evidence="4" id="KW-0949">S-adenosyl-L-methionine</keyword>
<reference evidence="7 8" key="1">
    <citation type="journal article" date="2013" name="Genome Announc.">
        <title>Complete Genome Sequence of Mycoplasma hyorhinis Strain SK76.</title>
        <authorList>
            <person name="Goodison S."/>
            <person name="Urquidi V."/>
            <person name="Kumar D."/>
            <person name="Reyes L."/>
            <person name="Rosser C.J."/>
        </authorList>
    </citation>
    <scope>NUCLEOTIDE SEQUENCE [LARGE SCALE GENOMIC DNA]</scope>
    <source>
        <strain evidence="7 8">SK76</strain>
    </source>
</reference>
<dbReference type="NCBIfam" id="TIGR03534">
    <property type="entry name" value="RF_mod_PrmC"/>
    <property type="match status" value="1"/>
</dbReference>
<protein>
    <recommendedName>
        <fullName evidence="1">peptide chain release factor N(5)-glutamine methyltransferase</fullName>
        <ecNumber evidence="1">2.1.1.297</ecNumber>
    </recommendedName>
</protein>
<dbReference type="PANTHER" id="PTHR18895:SF74">
    <property type="entry name" value="MTRF1L RELEASE FACTOR GLUTAMINE METHYLTRANSFERASE"/>
    <property type="match status" value="1"/>
</dbReference>
<dbReference type="AlphaFoldDB" id="A0AAI8AMU5"/>
<dbReference type="InterPro" id="IPR029063">
    <property type="entry name" value="SAM-dependent_MTases_sf"/>
</dbReference>
<comment type="catalytic activity">
    <reaction evidence="5">
        <text>L-glutaminyl-[peptide chain release factor] + S-adenosyl-L-methionine = N(5)-methyl-L-glutaminyl-[peptide chain release factor] + S-adenosyl-L-homocysteine + H(+)</text>
        <dbReference type="Rhea" id="RHEA:42896"/>
        <dbReference type="Rhea" id="RHEA-COMP:10271"/>
        <dbReference type="Rhea" id="RHEA-COMP:10272"/>
        <dbReference type="ChEBI" id="CHEBI:15378"/>
        <dbReference type="ChEBI" id="CHEBI:30011"/>
        <dbReference type="ChEBI" id="CHEBI:57856"/>
        <dbReference type="ChEBI" id="CHEBI:59789"/>
        <dbReference type="ChEBI" id="CHEBI:61891"/>
        <dbReference type="EC" id="2.1.1.297"/>
    </reaction>
</comment>
<gene>
    <name evidence="7" type="ORF">MOS_359</name>
</gene>
<dbReference type="InterPro" id="IPR050320">
    <property type="entry name" value="N5-glutamine_MTase"/>
</dbReference>
<dbReference type="KEGG" id="mhs:MOS_359"/>
<accession>A0AAI8AMU5</accession>
<evidence type="ECO:0000256" key="2">
    <source>
        <dbReference type="ARBA" id="ARBA00022603"/>
    </source>
</evidence>
<dbReference type="InterPro" id="IPR007848">
    <property type="entry name" value="Small_mtfrase_dom"/>
</dbReference>
<dbReference type="PROSITE" id="PS00092">
    <property type="entry name" value="N6_MTASE"/>
    <property type="match status" value="1"/>
</dbReference>
<dbReference type="GO" id="GO:0032259">
    <property type="term" value="P:methylation"/>
    <property type="evidence" value="ECO:0007669"/>
    <property type="project" value="UniProtKB-KW"/>
</dbReference>
<dbReference type="EC" id="2.1.1.297" evidence="1"/>
<dbReference type="Gene3D" id="3.40.50.150">
    <property type="entry name" value="Vaccinia Virus protein VP39"/>
    <property type="match status" value="1"/>
</dbReference>
<dbReference type="Pfam" id="PF05175">
    <property type="entry name" value="MTS"/>
    <property type="match status" value="1"/>
</dbReference>
<keyword evidence="2 7" id="KW-0489">Methyltransferase</keyword>
<evidence type="ECO:0000256" key="1">
    <source>
        <dbReference type="ARBA" id="ARBA00012771"/>
    </source>
</evidence>
<feature type="domain" description="Methyltransferase small" evidence="6">
    <location>
        <begin position="83"/>
        <end position="161"/>
    </location>
</feature>
<dbReference type="InterPro" id="IPR002052">
    <property type="entry name" value="DNA_methylase_N6_adenine_CS"/>
</dbReference>
<dbReference type="GO" id="GO:0003676">
    <property type="term" value="F:nucleic acid binding"/>
    <property type="evidence" value="ECO:0007669"/>
    <property type="project" value="InterPro"/>
</dbReference>
<evidence type="ECO:0000313" key="7">
    <source>
        <dbReference type="EMBL" id="AFX74284.1"/>
    </source>
</evidence>
<dbReference type="SUPFAM" id="SSF53335">
    <property type="entry name" value="S-adenosyl-L-methionine-dependent methyltransferases"/>
    <property type="match status" value="1"/>
</dbReference>
<evidence type="ECO:0000256" key="4">
    <source>
        <dbReference type="ARBA" id="ARBA00022691"/>
    </source>
</evidence>
<evidence type="ECO:0000313" key="8">
    <source>
        <dbReference type="Proteomes" id="UP000009399"/>
    </source>
</evidence>
<dbReference type="PANTHER" id="PTHR18895">
    <property type="entry name" value="HEMK METHYLTRANSFERASE"/>
    <property type="match status" value="1"/>
</dbReference>
<sequence>MNKNNSYFTNRKLALLKEKQRNNLELIINQKEAKLLKTNIPIQKIIGFVCMQNLQLKINKKVLIPRYETEELILQAYKYINGQSTVLDLGCGSGFIGLAIAKNTKAKQVVLSDIDSQAILQSKINAKLNKLKVKIIQSDLFDNLKKYKFDVIICNPPYLDFEKSKLDSSVLDYEPWNALFAKQKGNYFYQKILKQYKSFLKPKGVILFEIDQTNLEFFNKYYPEFKLIYDINNKVRIAVYESE</sequence>